<accession>A0A6A5FG40</accession>
<gene>
    <name evidence="1" type="ORF">PFLUV_G00052910</name>
</gene>
<dbReference type="PROSITE" id="PS51257">
    <property type="entry name" value="PROKAR_LIPOPROTEIN"/>
    <property type="match status" value="1"/>
</dbReference>
<dbReference type="AlphaFoldDB" id="A0A6A5FG40"/>
<dbReference type="Proteomes" id="UP000465112">
    <property type="component" value="Chromosome 5"/>
</dbReference>
<protein>
    <submittedName>
        <fullName evidence="1">Uncharacterized protein</fullName>
    </submittedName>
</protein>
<sequence>MRCDMTRLHTAAHCTTFTGGGENNNFQPPAGCACACVCPRSGLRGSRAAVCHHKSYNKDNSTSTLWKHGSMSRPLPALSTIVSQSLSNRWV</sequence>
<evidence type="ECO:0000313" key="2">
    <source>
        <dbReference type="Proteomes" id="UP000465112"/>
    </source>
</evidence>
<name>A0A6A5FG40_PERFL</name>
<comment type="caution">
    <text evidence="1">The sequence shown here is derived from an EMBL/GenBank/DDBJ whole genome shotgun (WGS) entry which is preliminary data.</text>
</comment>
<proteinExistence type="predicted"/>
<evidence type="ECO:0000313" key="1">
    <source>
        <dbReference type="EMBL" id="KAF1389945.1"/>
    </source>
</evidence>
<reference evidence="1 2" key="1">
    <citation type="submission" date="2019-06" db="EMBL/GenBank/DDBJ databases">
        <title>A chromosome-scale genome assembly of the European perch, Perca fluviatilis.</title>
        <authorList>
            <person name="Roques C."/>
            <person name="Zahm M."/>
            <person name="Cabau C."/>
            <person name="Klopp C."/>
            <person name="Bouchez O."/>
            <person name="Donnadieu C."/>
            <person name="Kuhl H."/>
            <person name="Gislard M."/>
            <person name="Guendouz S."/>
            <person name="Journot L."/>
            <person name="Haffray P."/>
            <person name="Bestin A."/>
            <person name="Morvezen R."/>
            <person name="Feron R."/>
            <person name="Wen M."/>
            <person name="Jouanno E."/>
            <person name="Herpin A."/>
            <person name="Schartl M."/>
            <person name="Postlethwait J."/>
            <person name="Schaerlinger B."/>
            <person name="Chardard D."/>
            <person name="Lecocq T."/>
            <person name="Poncet C."/>
            <person name="Jaffrelo L."/>
            <person name="Lampietro C."/>
            <person name="Guiguen Y."/>
        </authorList>
    </citation>
    <scope>NUCLEOTIDE SEQUENCE [LARGE SCALE GENOMIC DNA]</scope>
    <source>
        <tissue evidence="1">Blood</tissue>
    </source>
</reference>
<dbReference type="EMBL" id="VHII01000005">
    <property type="protein sequence ID" value="KAF1389945.1"/>
    <property type="molecule type" value="Genomic_DNA"/>
</dbReference>
<organism evidence="1 2">
    <name type="scientific">Perca fluviatilis</name>
    <name type="common">European perch</name>
    <dbReference type="NCBI Taxonomy" id="8168"/>
    <lineage>
        <taxon>Eukaryota</taxon>
        <taxon>Metazoa</taxon>
        <taxon>Chordata</taxon>
        <taxon>Craniata</taxon>
        <taxon>Vertebrata</taxon>
        <taxon>Euteleostomi</taxon>
        <taxon>Actinopterygii</taxon>
        <taxon>Neopterygii</taxon>
        <taxon>Teleostei</taxon>
        <taxon>Neoteleostei</taxon>
        <taxon>Acanthomorphata</taxon>
        <taxon>Eupercaria</taxon>
        <taxon>Perciformes</taxon>
        <taxon>Percoidei</taxon>
        <taxon>Percidae</taxon>
        <taxon>Percinae</taxon>
        <taxon>Perca</taxon>
    </lineage>
</organism>
<keyword evidence="2" id="KW-1185">Reference proteome</keyword>